<proteinExistence type="predicted"/>
<gene>
    <name evidence="2" type="ORF">AUR64_02230</name>
</gene>
<organism evidence="2 3">
    <name type="scientific">Haloprofundus marisrubri</name>
    <dbReference type="NCBI Taxonomy" id="1514971"/>
    <lineage>
        <taxon>Archaea</taxon>
        <taxon>Methanobacteriati</taxon>
        <taxon>Methanobacteriota</taxon>
        <taxon>Stenosarchaea group</taxon>
        <taxon>Halobacteria</taxon>
        <taxon>Halobacteriales</taxon>
        <taxon>Haloferacaceae</taxon>
        <taxon>Haloprofundus</taxon>
    </lineage>
</organism>
<feature type="region of interest" description="Disordered" evidence="1">
    <location>
        <begin position="50"/>
        <end position="75"/>
    </location>
</feature>
<feature type="compositionally biased region" description="Basic and acidic residues" evidence="1">
    <location>
        <begin position="62"/>
        <end position="75"/>
    </location>
</feature>
<comment type="caution">
    <text evidence="2">The sequence shown here is derived from an EMBL/GenBank/DDBJ whole genome shotgun (WGS) entry which is preliminary data.</text>
</comment>
<name>A0A0W1R2I2_9EURY</name>
<accession>A0A0W1R2I2</accession>
<keyword evidence="3" id="KW-1185">Reference proteome</keyword>
<dbReference type="Pfam" id="PF26425">
    <property type="entry name" value="PIN_halo"/>
    <property type="match status" value="1"/>
</dbReference>
<reference evidence="2 3" key="1">
    <citation type="submission" date="2015-12" db="EMBL/GenBank/DDBJ databases">
        <title>Haloprofundus marisrubri gen. nov., sp. nov., an extremely halophilic archaeon isolated from the Discovery deep brine-seawater interface in the Red Sea.</title>
        <authorList>
            <person name="Zhang G."/>
            <person name="Stingl U."/>
            <person name="Rashid M."/>
        </authorList>
    </citation>
    <scope>NUCLEOTIDE SEQUENCE [LARGE SCALE GENOMIC DNA]</scope>
    <source>
        <strain evidence="2 3">SB9</strain>
    </source>
</reference>
<dbReference type="Proteomes" id="UP000054387">
    <property type="component" value="Unassembled WGS sequence"/>
</dbReference>
<dbReference type="EMBL" id="LOPU01000040">
    <property type="protein sequence ID" value="KTG07680.1"/>
    <property type="molecule type" value="Genomic_DNA"/>
</dbReference>
<sequence>MSGGNIPSDSTAIIDSSILFAMGGPSNEKYQAFERFVRRQGITVTVPEQVAEELGESPDAYEYQRDRLRSAQDAG</sequence>
<protein>
    <recommendedName>
        <fullName evidence="4">PIN domain-containing protein</fullName>
    </recommendedName>
</protein>
<evidence type="ECO:0000313" key="2">
    <source>
        <dbReference type="EMBL" id="KTG07680.1"/>
    </source>
</evidence>
<evidence type="ECO:0000313" key="3">
    <source>
        <dbReference type="Proteomes" id="UP000054387"/>
    </source>
</evidence>
<evidence type="ECO:0008006" key="4">
    <source>
        <dbReference type="Google" id="ProtNLM"/>
    </source>
</evidence>
<dbReference type="AlphaFoldDB" id="A0A0W1R2I2"/>
<evidence type="ECO:0000256" key="1">
    <source>
        <dbReference type="SAM" id="MobiDB-lite"/>
    </source>
</evidence>
<dbReference type="STRING" id="1514971.AUR64_02230"/>
<dbReference type="InterPro" id="IPR058703">
    <property type="entry name" value="PIN-containing"/>
</dbReference>